<dbReference type="InterPro" id="IPR008949">
    <property type="entry name" value="Isoprenoid_synthase_dom_sf"/>
</dbReference>
<evidence type="ECO:0000256" key="5">
    <source>
        <dbReference type="ARBA" id="ARBA00022842"/>
    </source>
</evidence>
<dbReference type="GO" id="GO:0046872">
    <property type="term" value="F:metal ion binding"/>
    <property type="evidence" value="ECO:0007669"/>
    <property type="project" value="UniProtKB-KW"/>
</dbReference>
<dbReference type="CDD" id="cd00685">
    <property type="entry name" value="Trans_IPPS_HT"/>
    <property type="match status" value="1"/>
</dbReference>
<comment type="similarity">
    <text evidence="2 6">Belongs to the FPP/GGPP synthase family.</text>
</comment>
<keyword evidence="5" id="KW-0460">Magnesium</keyword>
<dbReference type="AlphaFoldDB" id="A0A0J7ZFW9"/>
<dbReference type="SMR" id="A0A0J7ZFW9"/>
<dbReference type="PROSITE" id="PS00723">
    <property type="entry name" value="POLYPRENYL_SYNTHASE_1"/>
    <property type="match status" value="1"/>
</dbReference>
<comment type="cofactor">
    <cofactor evidence="1">
        <name>Mg(2+)</name>
        <dbReference type="ChEBI" id="CHEBI:18420"/>
    </cofactor>
</comment>
<sequence length="324" mass="34061">MSHTATPTSDTYIPLLEAELLRWVGSGDSLLELACLDALFPAGKLLRPVLCMESAKAVGGTADQVLAFAAGIECLHVASLVHDDIIDQDPVRRGRASTAEQYGLAEALVAGDGLSMAGIAALLSSGPAEPVLHAARVTIEALRHMCQGIMRETEIRGDLTCGVPTVLNVMQAKTAALTGAACQAGAILAGATLEQNRALRQYGEQLGMAFQIRDDLLPYTAEDQITGKTAISDVANLQPTLPVLLAYEVADKADRDRLTTVFHGDTDPVTAHRDILAVLTRTGALTKAAQMASSRAEQAHVALTGLPDALRLAELATSAADRQH</sequence>
<dbReference type="Gene3D" id="1.10.600.10">
    <property type="entry name" value="Farnesyl Diphosphate Synthase"/>
    <property type="match status" value="1"/>
</dbReference>
<evidence type="ECO:0000256" key="3">
    <source>
        <dbReference type="ARBA" id="ARBA00022679"/>
    </source>
</evidence>
<dbReference type="PANTHER" id="PTHR12001:SF85">
    <property type="entry name" value="SHORT CHAIN ISOPRENYL DIPHOSPHATE SYNTHASE"/>
    <property type="match status" value="1"/>
</dbReference>
<dbReference type="GO" id="GO:0004659">
    <property type="term" value="F:prenyltransferase activity"/>
    <property type="evidence" value="ECO:0007669"/>
    <property type="project" value="InterPro"/>
</dbReference>
<protein>
    <submittedName>
        <fullName evidence="7">Polyprenyl synthetase</fullName>
    </submittedName>
</protein>
<organism evidence="7 8">
    <name type="scientific">Streptomyces viridochromogenes</name>
    <dbReference type="NCBI Taxonomy" id="1938"/>
    <lineage>
        <taxon>Bacteria</taxon>
        <taxon>Bacillati</taxon>
        <taxon>Actinomycetota</taxon>
        <taxon>Actinomycetes</taxon>
        <taxon>Kitasatosporales</taxon>
        <taxon>Streptomycetaceae</taxon>
        <taxon>Streptomyces</taxon>
    </lineage>
</organism>
<dbReference type="SUPFAM" id="SSF48576">
    <property type="entry name" value="Terpenoid synthases"/>
    <property type="match status" value="1"/>
</dbReference>
<evidence type="ECO:0000256" key="2">
    <source>
        <dbReference type="ARBA" id="ARBA00006706"/>
    </source>
</evidence>
<evidence type="ECO:0000256" key="1">
    <source>
        <dbReference type="ARBA" id="ARBA00001946"/>
    </source>
</evidence>
<evidence type="ECO:0000256" key="4">
    <source>
        <dbReference type="ARBA" id="ARBA00022723"/>
    </source>
</evidence>
<dbReference type="PATRIC" id="fig|1938.3.peg.9771"/>
<keyword evidence="3 6" id="KW-0808">Transferase</keyword>
<evidence type="ECO:0000313" key="8">
    <source>
        <dbReference type="Proteomes" id="UP000037432"/>
    </source>
</evidence>
<name>A0A0J7ZFW9_STRVR</name>
<keyword evidence="4" id="KW-0479">Metal-binding</keyword>
<dbReference type="InterPro" id="IPR000092">
    <property type="entry name" value="Polyprenyl_synt"/>
</dbReference>
<dbReference type="InterPro" id="IPR033749">
    <property type="entry name" value="Polyprenyl_synt_CS"/>
</dbReference>
<evidence type="ECO:0000313" key="7">
    <source>
        <dbReference type="EMBL" id="KMS74058.1"/>
    </source>
</evidence>
<dbReference type="OrthoDB" id="4497239at2"/>
<evidence type="ECO:0000256" key="6">
    <source>
        <dbReference type="RuleBase" id="RU004466"/>
    </source>
</evidence>
<gene>
    <name evidence="7" type="ORF">ACM01_15615</name>
</gene>
<dbReference type="RefSeq" id="WP_048581826.1">
    <property type="nucleotide sequence ID" value="NZ_LFNT01000015.1"/>
</dbReference>
<dbReference type="GO" id="GO:0008299">
    <property type="term" value="P:isoprenoid biosynthetic process"/>
    <property type="evidence" value="ECO:0007669"/>
    <property type="project" value="InterPro"/>
</dbReference>
<reference evidence="7 8" key="1">
    <citation type="submission" date="2015-06" db="EMBL/GenBank/DDBJ databases">
        <authorList>
            <person name="Ju K.-S."/>
            <person name="Doroghazi J.R."/>
            <person name="Metcalf W.W."/>
        </authorList>
    </citation>
    <scope>NUCLEOTIDE SEQUENCE [LARGE SCALE GENOMIC DNA]</scope>
    <source>
        <strain evidence="7 8">NRRL 3414</strain>
    </source>
</reference>
<comment type="caution">
    <text evidence="7">The sequence shown here is derived from an EMBL/GenBank/DDBJ whole genome shotgun (WGS) entry which is preliminary data.</text>
</comment>
<dbReference type="SFLD" id="SFLDS00005">
    <property type="entry name" value="Isoprenoid_Synthase_Type_I"/>
    <property type="match status" value="1"/>
</dbReference>
<dbReference type="PANTHER" id="PTHR12001">
    <property type="entry name" value="GERANYLGERANYL PYROPHOSPHATE SYNTHASE"/>
    <property type="match status" value="1"/>
</dbReference>
<dbReference type="Proteomes" id="UP000037432">
    <property type="component" value="Unassembled WGS sequence"/>
</dbReference>
<dbReference type="Pfam" id="PF00348">
    <property type="entry name" value="polyprenyl_synt"/>
    <property type="match status" value="1"/>
</dbReference>
<accession>A0A0J7ZFW9</accession>
<proteinExistence type="inferred from homology"/>
<dbReference type="EMBL" id="LFNT01000015">
    <property type="protein sequence ID" value="KMS74058.1"/>
    <property type="molecule type" value="Genomic_DNA"/>
</dbReference>